<feature type="domain" description="AAA+ ATPase" evidence="4">
    <location>
        <begin position="69"/>
        <end position="215"/>
    </location>
</feature>
<dbReference type="Pfam" id="PF00004">
    <property type="entry name" value="AAA"/>
    <property type="match status" value="1"/>
</dbReference>
<proteinExistence type="inferred from homology"/>
<evidence type="ECO:0000256" key="1">
    <source>
        <dbReference type="ARBA" id="ARBA00006914"/>
    </source>
</evidence>
<dbReference type="SUPFAM" id="SSF52540">
    <property type="entry name" value="P-loop containing nucleoside triphosphate hydrolases"/>
    <property type="match status" value="1"/>
</dbReference>
<evidence type="ECO:0000259" key="4">
    <source>
        <dbReference type="SMART" id="SM00382"/>
    </source>
</evidence>
<keyword evidence="3" id="KW-0067">ATP-binding</keyword>
<comment type="similarity">
    <text evidence="1">Belongs to the AAA ATPase family.</text>
</comment>
<dbReference type="SMART" id="SM00382">
    <property type="entry name" value="AAA"/>
    <property type="match status" value="1"/>
</dbReference>
<keyword evidence="2" id="KW-0547">Nucleotide-binding</keyword>
<dbReference type="AlphaFoldDB" id="A0A7G7W8T3"/>
<sequence length="296" mass="32961">MVTTTIFDSTTELPNAELVERAKHLVGFDDRFKQIHFNLKLLLDPKGLNVWSQKHHHCELPILRSLTDRHPLIILEGDAGTGKTVSAEVIANQMLVELNKTGYFMKLSTRVRGDGVHGQMAKLVNQAFEELKKVAGEKRIGFLFIDEADAIATTRATAQMHQEEKAAVNTLIQKIDDTRALAGRAIVFLATNRLHFLDEAIVRRAAVVMKFDRPTAEERRALLTQELAGVKLTPKEVEELVDRTGPEKNEGVGYSFSDLRLRLLPAAVAAAYPDSPLTFKVLHNALTQTVPSPQIK</sequence>
<protein>
    <submittedName>
        <fullName evidence="5">AAA family ATPase</fullName>
    </submittedName>
</protein>
<accession>A0A7G7W8T3</accession>
<gene>
    <name evidence="5" type="ORF">H4317_02850</name>
</gene>
<evidence type="ECO:0000256" key="3">
    <source>
        <dbReference type="ARBA" id="ARBA00022840"/>
    </source>
</evidence>
<dbReference type="InterPro" id="IPR050221">
    <property type="entry name" value="26S_Proteasome_ATPase"/>
</dbReference>
<dbReference type="InterPro" id="IPR003593">
    <property type="entry name" value="AAA+_ATPase"/>
</dbReference>
<keyword evidence="6" id="KW-1185">Reference proteome</keyword>
<dbReference type="GO" id="GO:0005524">
    <property type="term" value="F:ATP binding"/>
    <property type="evidence" value="ECO:0007669"/>
    <property type="project" value="UniProtKB-KW"/>
</dbReference>
<dbReference type="PANTHER" id="PTHR23073">
    <property type="entry name" value="26S PROTEASOME REGULATORY SUBUNIT"/>
    <property type="match status" value="1"/>
</dbReference>
<dbReference type="GO" id="GO:0016887">
    <property type="term" value="F:ATP hydrolysis activity"/>
    <property type="evidence" value="ECO:0007669"/>
    <property type="project" value="InterPro"/>
</dbReference>
<organism evidence="5 6">
    <name type="scientific">Hymenobacter sediminicola</name>
    <dbReference type="NCBI Taxonomy" id="2761579"/>
    <lineage>
        <taxon>Bacteria</taxon>
        <taxon>Pseudomonadati</taxon>
        <taxon>Bacteroidota</taxon>
        <taxon>Cytophagia</taxon>
        <taxon>Cytophagales</taxon>
        <taxon>Hymenobacteraceae</taxon>
        <taxon>Hymenobacter</taxon>
    </lineage>
</organism>
<dbReference type="EMBL" id="CP060202">
    <property type="protein sequence ID" value="QNH62776.1"/>
    <property type="molecule type" value="Genomic_DNA"/>
</dbReference>
<dbReference type="KEGG" id="hsk:H4317_02850"/>
<name>A0A7G7W8T3_9BACT</name>
<reference evidence="5 6" key="1">
    <citation type="submission" date="2020-08" db="EMBL/GenBank/DDBJ databases">
        <title>Hymenobacter sp. S2-20-2 genome sequencing.</title>
        <authorList>
            <person name="Jin L."/>
        </authorList>
    </citation>
    <scope>NUCLEOTIDE SEQUENCE [LARGE SCALE GENOMIC DNA]</scope>
    <source>
        <strain evidence="5 6">S2-20-2</strain>
    </source>
</reference>
<dbReference type="Gene3D" id="3.40.50.300">
    <property type="entry name" value="P-loop containing nucleotide triphosphate hydrolases"/>
    <property type="match status" value="1"/>
</dbReference>
<dbReference type="InterPro" id="IPR003959">
    <property type="entry name" value="ATPase_AAA_core"/>
</dbReference>
<dbReference type="RefSeq" id="WP_185888682.1">
    <property type="nucleotide sequence ID" value="NZ_CP060202.1"/>
</dbReference>
<evidence type="ECO:0000256" key="2">
    <source>
        <dbReference type="ARBA" id="ARBA00022741"/>
    </source>
</evidence>
<dbReference type="CDD" id="cd19481">
    <property type="entry name" value="RecA-like_protease"/>
    <property type="match status" value="1"/>
</dbReference>
<dbReference type="InterPro" id="IPR027417">
    <property type="entry name" value="P-loop_NTPase"/>
</dbReference>
<dbReference type="Proteomes" id="UP000515489">
    <property type="component" value="Chromosome"/>
</dbReference>
<evidence type="ECO:0000313" key="6">
    <source>
        <dbReference type="Proteomes" id="UP000515489"/>
    </source>
</evidence>
<evidence type="ECO:0000313" key="5">
    <source>
        <dbReference type="EMBL" id="QNH62776.1"/>
    </source>
</evidence>